<comment type="pathway">
    <text evidence="1">Secondary metabolite biosynthesis; terpenoid biosynthesis.</text>
</comment>
<comment type="caution">
    <text evidence="9">The sequence shown here is derived from an EMBL/GenBank/DDBJ whole genome shotgun (WGS) entry which is preliminary data.</text>
</comment>
<comment type="similarity">
    <text evidence="4">Belongs to the AB hydrolase superfamily. Epoxide hydrolase family.</text>
</comment>
<name>A0AAV8CB45_9POAL</name>
<dbReference type="Pfam" id="PF00561">
    <property type="entry name" value="Abhydrolase_1"/>
    <property type="match status" value="2"/>
</dbReference>
<dbReference type="GO" id="GO:0004301">
    <property type="term" value="F:epoxide hydrolase activity"/>
    <property type="evidence" value="ECO:0007669"/>
    <property type="project" value="UniProtKB-EC"/>
</dbReference>
<dbReference type="PRINTS" id="PR00412">
    <property type="entry name" value="EPOXHYDRLASE"/>
</dbReference>
<comment type="function">
    <text evidence="6">Epoxide hydrolase involved in the biosynthesis of cucurbitacin and mogroside tetracyclic triterpene natural products (e.g. siamenoside I and mogrosides IV, V and VI). Cucurbitacins have cytotoxic properties and exhibit deterrent taste as a defense barrier against herbivores. Mogrosides are nonsugar highly oxygenated compounds used as high-intensity zero-calorie sweeteners; they also possess pharmacological properties such as regulating immunity, lowering blood sugar and lipid levels, protecting the liver, and acting as antioxidants and antitumor agents. Catalyzes the hydrolysis of aromatic epoxide-containing substrates, such as the conversion of 24,25-epoxycucurbitadienol to 24,25-dihydroxycucurbitadienol.</text>
</comment>
<evidence type="ECO:0000313" key="9">
    <source>
        <dbReference type="EMBL" id="KAJ4751677.1"/>
    </source>
</evidence>
<dbReference type="PANTHER" id="PTHR43329">
    <property type="entry name" value="EPOXIDE HYDROLASE"/>
    <property type="match status" value="1"/>
</dbReference>
<accession>A0AAV8CB45</accession>
<evidence type="ECO:0000256" key="1">
    <source>
        <dbReference type="ARBA" id="ARBA00004721"/>
    </source>
</evidence>
<evidence type="ECO:0000256" key="6">
    <source>
        <dbReference type="ARBA" id="ARBA00058358"/>
    </source>
</evidence>
<dbReference type="Gene3D" id="3.40.50.1820">
    <property type="entry name" value="alpha/beta hydrolase"/>
    <property type="match status" value="2"/>
</dbReference>
<organism evidence="9 10">
    <name type="scientific">Rhynchospora pubera</name>
    <dbReference type="NCBI Taxonomy" id="906938"/>
    <lineage>
        <taxon>Eukaryota</taxon>
        <taxon>Viridiplantae</taxon>
        <taxon>Streptophyta</taxon>
        <taxon>Embryophyta</taxon>
        <taxon>Tracheophyta</taxon>
        <taxon>Spermatophyta</taxon>
        <taxon>Magnoliopsida</taxon>
        <taxon>Liliopsida</taxon>
        <taxon>Poales</taxon>
        <taxon>Cyperaceae</taxon>
        <taxon>Cyperoideae</taxon>
        <taxon>Rhynchosporeae</taxon>
        <taxon>Rhynchospora</taxon>
    </lineage>
</organism>
<dbReference type="InterPro" id="IPR000639">
    <property type="entry name" value="Epox_hydrolase-like"/>
</dbReference>
<evidence type="ECO:0000256" key="5">
    <source>
        <dbReference type="ARBA" id="ARBA00051067"/>
    </source>
</evidence>
<keyword evidence="3 9" id="KW-0378">Hydrolase</keyword>
<comment type="catalytic activity">
    <reaction evidence="5">
        <text>an epoxide + H2O = an ethanediol</text>
        <dbReference type="Rhea" id="RHEA:19037"/>
        <dbReference type="ChEBI" id="CHEBI:15377"/>
        <dbReference type="ChEBI" id="CHEBI:32955"/>
        <dbReference type="ChEBI" id="CHEBI:140594"/>
        <dbReference type="EC" id="3.3.2.10"/>
    </reaction>
    <physiologicalReaction direction="left-to-right" evidence="5">
        <dbReference type="Rhea" id="RHEA:19038"/>
    </physiologicalReaction>
</comment>
<feature type="domain" description="AB hydrolase-1" evidence="8">
    <location>
        <begin position="374"/>
        <end position="499"/>
    </location>
</feature>
<proteinExistence type="inferred from homology"/>
<gene>
    <name evidence="9" type="ORF">LUZ62_086082</name>
</gene>
<evidence type="ECO:0000256" key="4">
    <source>
        <dbReference type="ARBA" id="ARBA00038334"/>
    </source>
</evidence>
<protein>
    <recommendedName>
        <fullName evidence="2">soluble epoxide hydrolase</fullName>
        <ecNumber evidence="2">3.3.2.10</ecNumber>
    </recommendedName>
</protein>
<dbReference type="FunFam" id="3.40.50.1820:FF:000161">
    <property type="entry name" value="Epoxide hydrolase"/>
    <property type="match status" value="2"/>
</dbReference>
<keyword evidence="10" id="KW-1185">Reference proteome</keyword>
<dbReference type="InterPro" id="IPR029058">
    <property type="entry name" value="AB_hydrolase_fold"/>
</dbReference>
<dbReference type="PRINTS" id="PR00111">
    <property type="entry name" value="ABHYDROLASE"/>
</dbReference>
<evidence type="ECO:0000313" key="10">
    <source>
        <dbReference type="Proteomes" id="UP001140206"/>
    </source>
</evidence>
<evidence type="ECO:0000256" key="2">
    <source>
        <dbReference type="ARBA" id="ARBA00013006"/>
    </source>
</evidence>
<dbReference type="InterPro" id="IPR000073">
    <property type="entry name" value="AB_hydrolase_1"/>
</dbReference>
<dbReference type="EC" id="3.3.2.10" evidence="2"/>
<reference evidence="9" key="1">
    <citation type="submission" date="2022-08" db="EMBL/GenBank/DDBJ databases">
        <authorList>
            <person name="Marques A."/>
        </authorList>
    </citation>
    <scope>NUCLEOTIDE SEQUENCE</scope>
    <source>
        <strain evidence="9">RhyPub2mFocal</strain>
        <tissue evidence="9">Leaves</tissue>
    </source>
</reference>
<feature type="domain" description="AB hydrolase-1" evidence="8">
    <location>
        <begin position="27"/>
        <end position="130"/>
    </location>
</feature>
<evidence type="ECO:0000256" key="7">
    <source>
        <dbReference type="ARBA" id="ARBA00093212"/>
    </source>
</evidence>
<dbReference type="Proteomes" id="UP001140206">
    <property type="component" value="Chromosome 5"/>
</dbReference>
<dbReference type="AlphaFoldDB" id="A0AAV8CB45"/>
<comment type="catalytic activity">
    <reaction evidence="7">
        <text>(24S)-24,25-epoxycucurbitadienol + H2O = (24R)-24,25-dihydroxycucurbitadienol</text>
        <dbReference type="Rhea" id="RHEA:81855"/>
        <dbReference type="ChEBI" id="CHEBI:15377"/>
        <dbReference type="ChEBI" id="CHEBI:229949"/>
        <dbReference type="ChEBI" id="CHEBI:229950"/>
    </reaction>
    <physiologicalReaction direction="left-to-right" evidence="7">
        <dbReference type="Rhea" id="RHEA:81856"/>
    </physiologicalReaction>
</comment>
<evidence type="ECO:0000256" key="3">
    <source>
        <dbReference type="ARBA" id="ARBA00022801"/>
    </source>
</evidence>
<dbReference type="SUPFAM" id="SSF53474">
    <property type="entry name" value="alpha/beta-Hydrolases"/>
    <property type="match status" value="2"/>
</dbReference>
<sequence length="666" mass="75471">MEGIRHKSIDVSGISMHVAEKGPEDGPAILFVHGFPELWYSWRHQILSLSARGYRCIAPDMRGYGDTTASPSVSSYTIFHLIGDLIELLDSLSLPQVFVVGHDWGAIIAWQLCMLRPDRVKALVNLSVAFRPRNPAVKTVDYFRSLYGDNYYVCRFQEYGVVDEELASMDLKVLFTNIMTKRGQGQGGTVSFSKASLETSKEPTLLPSWLSEEDIEYFASKFQKSGFTGGLNYYRCLNLNWELTAPWTGAQINVPTKYIVGEFDITYHYPGIQDYIHKGGLKSHVPLLEEAVVIKGAGHFIQQEKAKEISDHIYEFIKIGLKHTPHIFLSKTDRELEKERAREKPIKMESISHNLIDVNGISMHVAEKGPEDGPAILFIHGFPELWYSWRHQILSLSVRGYRCIAPDLRGYGDTTAAPSVSSYTIFHLVGDLIALLDSLSLSQVFVVGHDWGAIIAWNLCMFRPDRVKALVNLSVAFMPRNPAVKTVDHFRSLYGDNYYVCRFQEYGVADEEYASMDLKFFFTKLMVMRTPGGGPISFSRASLELSKEPLMLPSWLSEEDIEYFASKFQKSGFTGGINYYRCMDINWELTAPWTGAQINVPTKYIVGDVDLTYHYPGIQDFIHKGGLKTHVPLLEEPVVVKGAGHFIQQERAQEISDHIYEFIKIF</sequence>
<dbReference type="EMBL" id="JAMFTS010000005">
    <property type="protein sequence ID" value="KAJ4751677.1"/>
    <property type="molecule type" value="Genomic_DNA"/>
</dbReference>
<evidence type="ECO:0000259" key="8">
    <source>
        <dbReference type="Pfam" id="PF00561"/>
    </source>
</evidence>